<comment type="caution">
    <text evidence="3">The sequence shown here is derived from an EMBL/GenBank/DDBJ whole genome shotgun (WGS) entry which is preliminary data.</text>
</comment>
<dbReference type="EMBL" id="JAWCUI010000038">
    <property type="protein sequence ID" value="KAL1893353.1"/>
    <property type="molecule type" value="Genomic_DNA"/>
</dbReference>
<feature type="compositionally biased region" description="Low complexity" evidence="1">
    <location>
        <begin position="19"/>
        <end position="32"/>
    </location>
</feature>
<dbReference type="Pfam" id="PF17648">
    <property type="entry name" value="Luciferase"/>
    <property type="match status" value="1"/>
</dbReference>
<dbReference type="InterPro" id="IPR040841">
    <property type="entry name" value="Luciferase_dom"/>
</dbReference>
<evidence type="ECO:0000313" key="4">
    <source>
        <dbReference type="Proteomes" id="UP001583186"/>
    </source>
</evidence>
<evidence type="ECO:0000256" key="1">
    <source>
        <dbReference type="SAM" id="MobiDB-lite"/>
    </source>
</evidence>
<feature type="region of interest" description="Disordered" evidence="1">
    <location>
        <begin position="1"/>
        <end position="33"/>
    </location>
</feature>
<feature type="compositionally biased region" description="Polar residues" evidence="1">
    <location>
        <begin position="9"/>
        <end position="18"/>
    </location>
</feature>
<sequence length="269" mass="30089">MAAPIMSSPFVSATRPTANNSNSPSSSYTSDDSFLHRTNSALEDDNDRLTGDDDDDNLSSNFYAIPHNLTSFLDHRPLAWRTGLPLTGSTLNHDLLNKDPSPLPYTHSHIHPRGRRQRDVDSLDRLRFDMADFIKSTVWANHDTVRLRPSECAKHAGEIVAKGIFVDCGLDLPAWLMPTHGEHLHLHADGSAHMILSLADAAAAVECGWAERLPVVLDDDNHVETIQYVSVHAPRCAAELPDWKRLVLASVRFCTYTQRELCIRRPERL</sequence>
<gene>
    <name evidence="3" type="ORF">Sste5346_006531</name>
</gene>
<dbReference type="Proteomes" id="UP001583186">
    <property type="component" value="Unassembled WGS sequence"/>
</dbReference>
<accession>A0ABR3Z044</accession>
<proteinExistence type="predicted"/>
<name>A0ABR3Z044_9PEZI</name>
<reference evidence="3 4" key="1">
    <citation type="journal article" date="2024" name="IMA Fungus">
        <title>IMA Genome - F19 : A genome assembly and annotation guide to empower mycologists, including annotated draft genome sequences of Ceratocystis pirilliformis, Diaporthe australafricana, Fusarium ophioides, Paecilomyces lecythidis, and Sporothrix stenoceras.</title>
        <authorList>
            <person name="Aylward J."/>
            <person name="Wilson A.M."/>
            <person name="Visagie C.M."/>
            <person name="Spraker J."/>
            <person name="Barnes I."/>
            <person name="Buitendag C."/>
            <person name="Ceriani C."/>
            <person name="Del Mar Angel L."/>
            <person name="du Plessis D."/>
            <person name="Fuchs T."/>
            <person name="Gasser K."/>
            <person name="Kramer D."/>
            <person name="Li W."/>
            <person name="Munsamy K."/>
            <person name="Piso A."/>
            <person name="Price J.L."/>
            <person name="Sonnekus B."/>
            <person name="Thomas C."/>
            <person name="van der Nest A."/>
            <person name="van Dijk A."/>
            <person name="van Heerden A."/>
            <person name="van Vuuren N."/>
            <person name="Yilmaz N."/>
            <person name="Duong T.A."/>
            <person name="van der Merwe N.A."/>
            <person name="Wingfield M.J."/>
            <person name="Wingfield B.D."/>
        </authorList>
    </citation>
    <scope>NUCLEOTIDE SEQUENCE [LARGE SCALE GENOMIC DNA]</scope>
    <source>
        <strain evidence="3 4">CMW 5346</strain>
    </source>
</reference>
<keyword evidence="4" id="KW-1185">Reference proteome</keyword>
<protein>
    <recommendedName>
        <fullName evidence="2">Luciferase domain-containing protein</fullName>
    </recommendedName>
</protein>
<feature type="domain" description="Luciferase" evidence="2">
    <location>
        <begin position="181"/>
        <end position="250"/>
    </location>
</feature>
<organism evidence="3 4">
    <name type="scientific">Sporothrix stenoceras</name>
    <dbReference type="NCBI Taxonomy" id="5173"/>
    <lineage>
        <taxon>Eukaryota</taxon>
        <taxon>Fungi</taxon>
        <taxon>Dikarya</taxon>
        <taxon>Ascomycota</taxon>
        <taxon>Pezizomycotina</taxon>
        <taxon>Sordariomycetes</taxon>
        <taxon>Sordariomycetidae</taxon>
        <taxon>Ophiostomatales</taxon>
        <taxon>Ophiostomataceae</taxon>
        <taxon>Sporothrix</taxon>
    </lineage>
</organism>
<evidence type="ECO:0000259" key="2">
    <source>
        <dbReference type="Pfam" id="PF17648"/>
    </source>
</evidence>
<evidence type="ECO:0000313" key="3">
    <source>
        <dbReference type="EMBL" id="KAL1893353.1"/>
    </source>
</evidence>